<dbReference type="EMBL" id="CAJNOJ010000755">
    <property type="protein sequence ID" value="CAF1519103.1"/>
    <property type="molecule type" value="Genomic_DNA"/>
</dbReference>
<evidence type="ECO:0008006" key="3">
    <source>
        <dbReference type="Google" id="ProtNLM"/>
    </source>
</evidence>
<dbReference type="AlphaFoldDB" id="A0A815UMA6"/>
<gene>
    <name evidence="1" type="ORF">EDS130_LOCUS43755</name>
</gene>
<proteinExistence type="predicted"/>
<organism evidence="1 2">
    <name type="scientific">Adineta ricciae</name>
    <name type="common">Rotifer</name>
    <dbReference type="NCBI Taxonomy" id="249248"/>
    <lineage>
        <taxon>Eukaryota</taxon>
        <taxon>Metazoa</taxon>
        <taxon>Spiralia</taxon>
        <taxon>Gnathifera</taxon>
        <taxon>Rotifera</taxon>
        <taxon>Eurotatoria</taxon>
        <taxon>Bdelloidea</taxon>
        <taxon>Adinetida</taxon>
        <taxon>Adinetidae</taxon>
        <taxon>Adineta</taxon>
    </lineage>
</organism>
<name>A0A815UMA6_ADIRI</name>
<reference evidence="1" key="1">
    <citation type="submission" date="2021-02" db="EMBL/GenBank/DDBJ databases">
        <authorList>
            <person name="Nowell W R."/>
        </authorList>
    </citation>
    <scope>NUCLEOTIDE SEQUENCE</scope>
</reference>
<evidence type="ECO:0000313" key="2">
    <source>
        <dbReference type="Proteomes" id="UP000663852"/>
    </source>
</evidence>
<dbReference type="Proteomes" id="UP000663852">
    <property type="component" value="Unassembled WGS sequence"/>
</dbReference>
<accession>A0A815UMA6</accession>
<comment type="caution">
    <text evidence="1">The sequence shown here is derived from an EMBL/GenBank/DDBJ whole genome shotgun (WGS) entry which is preliminary data.</text>
</comment>
<dbReference type="OrthoDB" id="10022113at2759"/>
<sequence length="56" mass="5688">ILFGCCNGTFASKALTSVSSGSPNGLATDDFKGDTKIDIAITNSGSSTIQTFLNPC</sequence>
<protein>
    <recommendedName>
        <fullName evidence="3">VCBS repeat-containing protein</fullName>
    </recommendedName>
</protein>
<feature type="non-terminal residue" evidence="1">
    <location>
        <position position="1"/>
    </location>
</feature>
<evidence type="ECO:0000313" key="1">
    <source>
        <dbReference type="EMBL" id="CAF1519103.1"/>
    </source>
</evidence>